<dbReference type="Proteomes" id="UP000295444">
    <property type="component" value="Unassembled WGS sequence"/>
</dbReference>
<accession>A0A4R6SC81</accession>
<dbReference type="SUPFAM" id="SSF140453">
    <property type="entry name" value="EsxAB dimer-like"/>
    <property type="match status" value="1"/>
</dbReference>
<dbReference type="OrthoDB" id="3695961at2"/>
<comment type="caution">
    <text evidence="1">The sequence shown here is derived from an EMBL/GenBank/DDBJ whole genome shotgun (WGS) entry which is preliminary data.</text>
</comment>
<reference evidence="1 2" key="1">
    <citation type="submission" date="2019-03" db="EMBL/GenBank/DDBJ databases">
        <title>Genomic Encyclopedia of Type Strains, Phase IV (KMG-IV): sequencing the most valuable type-strain genomes for metagenomic binning, comparative biology and taxonomic classification.</title>
        <authorList>
            <person name="Goeker M."/>
        </authorList>
    </citation>
    <scope>NUCLEOTIDE SEQUENCE [LARGE SCALE GENOMIC DNA]</scope>
    <source>
        <strain evidence="1 2">DSM 45361</strain>
    </source>
</reference>
<organism evidence="1 2">
    <name type="scientific">Labedaea rhizosphaerae</name>
    <dbReference type="NCBI Taxonomy" id="598644"/>
    <lineage>
        <taxon>Bacteria</taxon>
        <taxon>Bacillati</taxon>
        <taxon>Actinomycetota</taxon>
        <taxon>Actinomycetes</taxon>
        <taxon>Pseudonocardiales</taxon>
        <taxon>Pseudonocardiaceae</taxon>
        <taxon>Labedaea</taxon>
    </lineage>
</organism>
<dbReference type="RefSeq" id="WP_133850753.1">
    <property type="nucleotide sequence ID" value="NZ_SNXZ01000003.1"/>
</dbReference>
<sequence>MTGKGYTVNTDSLAIRIGELRALVDTVQSAADQLELYGAELGPGDISSAVAEVADHWRDGLGNIADHIGTMADSVSNAVTNYDTLEQEGADRFKVKMAAQTQALVAQAQQQGG</sequence>
<protein>
    <recommendedName>
        <fullName evidence="3">Excreted virulence factor EspC (Type VII ESX diderm)</fullName>
    </recommendedName>
</protein>
<evidence type="ECO:0000313" key="1">
    <source>
        <dbReference type="EMBL" id="TDP97571.1"/>
    </source>
</evidence>
<name>A0A4R6SC81_LABRH</name>
<proteinExistence type="predicted"/>
<evidence type="ECO:0000313" key="2">
    <source>
        <dbReference type="Proteomes" id="UP000295444"/>
    </source>
</evidence>
<dbReference type="InterPro" id="IPR045436">
    <property type="entry name" value="DUF6507"/>
</dbReference>
<dbReference type="Gene3D" id="1.10.287.1060">
    <property type="entry name" value="ESAT-6-like"/>
    <property type="match status" value="1"/>
</dbReference>
<dbReference type="EMBL" id="SNXZ01000003">
    <property type="protein sequence ID" value="TDP97571.1"/>
    <property type="molecule type" value="Genomic_DNA"/>
</dbReference>
<keyword evidence="2" id="KW-1185">Reference proteome</keyword>
<dbReference type="AlphaFoldDB" id="A0A4R6SC81"/>
<dbReference type="Pfam" id="PF20117">
    <property type="entry name" value="DUF6507"/>
    <property type="match status" value="1"/>
</dbReference>
<evidence type="ECO:0008006" key="3">
    <source>
        <dbReference type="Google" id="ProtNLM"/>
    </source>
</evidence>
<dbReference type="InterPro" id="IPR036689">
    <property type="entry name" value="ESAT-6-like_sf"/>
</dbReference>
<gene>
    <name evidence="1" type="ORF">EV186_103535</name>
</gene>